<comment type="subcellular location">
    <subcellularLocation>
        <location evidence="1">Secreted</location>
    </subcellularLocation>
</comment>
<reference evidence="9" key="1">
    <citation type="submission" date="2018-09" db="EMBL/GenBank/DDBJ databases">
        <title>Common duck and Muscovy duck high density SNP chip.</title>
        <authorList>
            <person name="Vignal A."/>
            <person name="Thebault N."/>
            <person name="Warren W.C."/>
        </authorList>
    </citation>
    <scope>NUCLEOTIDE SEQUENCE [LARGE SCALE GENOMIC DNA]</scope>
</reference>
<feature type="disulfide bond" evidence="7">
    <location>
        <begin position="86"/>
        <end position="96"/>
    </location>
</feature>
<reference evidence="9" key="2">
    <citation type="submission" date="2025-08" db="UniProtKB">
        <authorList>
            <consortium name="Ensembl"/>
        </authorList>
    </citation>
    <scope>IDENTIFICATION</scope>
</reference>
<dbReference type="AlphaFoldDB" id="A0A8C3C3D2"/>
<feature type="disulfide bond" evidence="7">
    <location>
        <begin position="55"/>
        <end position="116"/>
    </location>
</feature>
<sequence>CTPHQGWSCGQPGPVADFLVNGRNRCEGRIEINQNGNRGTVCDDSWDLNDAQVVCRQLGCGYAVSAFGSAYFGQGNGSIYLDDVQCTGNESSLFECRSSGWGVHNCAHSEDAGVLCSGTVVFPPPIMSCFHRLPPHCLMWRRFRATFPIPILLCSHAGCPC</sequence>
<dbReference type="InterPro" id="IPR001190">
    <property type="entry name" value="SRCR"/>
</dbReference>
<keyword evidence="10" id="KW-1185">Reference proteome</keyword>
<evidence type="ECO:0000259" key="8">
    <source>
        <dbReference type="PROSITE" id="PS50287"/>
    </source>
</evidence>
<accession>A0A8C3C3D2</accession>
<feature type="disulfide bond" evidence="7">
    <location>
        <begin position="42"/>
        <end position="106"/>
    </location>
</feature>
<evidence type="ECO:0000313" key="10">
    <source>
        <dbReference type="Proteomes" id="UP000694556"/>
    </source>
</evidence>
<evidence type="ECO:0000256" key="3">
    <source>
        <dbReference type="ARBA" id="ARBA00022729"/>
    </source>
</evidence>
<proteinExistence type="predicted"/>
<dbReference type="PANTHER" id="PTHR19331">
    <property type="entry name" value="SCAVENGER RECEPTOR DOMAIN-CONTAINING"/>
    <property type="match status" value="1"/>
</dbReference>
<keyword evidence="5 7" id="KW-1015">Disulfide bond</keyword>
<dbReference type="FunFam" id="3.10.250.10:FF:000003">
    <property type="entry name" value="Deleted in malignant brain tumors 1"/>
    <property type="match status" value="1"/>
</dbReference>
<name>A0A8C3C3D2_CAIMO</name>
<evidence type="ECO:0000256" key="7">
    <source>
        <dbReference type="PROSITE-ProRule" id="PRU00196"/>
    </source>
</evidence>
<keyword evidence="4" id="KW-0677">Repeat</keyword>
<dbReference type="PRINTS" id="PR00258">
    <property type="entry name" value="SPERACTRCPTR"/>
</dbReference>
<keyword evidence="6" id="KW-0325">Glycoprotein</keyword>
<feature type="domain" description="SRCR" evidence="8">
    <location>
        <begin position="17"/>
        <end position="117"/>
    </location>
</feature>
<evidence type="ECO:0000256" key="6">
    <source>
        <dbReference type="ARBA" id="ARBA00023180"/>
    </source>
</evidence>
<dbReference type="GO" id="GO:0016020">
    <property type="term" value="C:membrane"/>
    <property type="evidence" value="ECO:0007669"/>
    <property type="project" value="InterPro"/>
</dbReference>
<evidence type="ECO:0000256" key="4">
    <source>
        <dbReference type="ARBA" id="ARBA00022737"/>
    </source>
</evidence>
<dbReference type="Pfam" id="PF00530">
    <property type="entry name" value="SRCR"/>
    <property type="match status" value="1"/>
</dbReference>
<organism evidence="9 10">
    <name type="scientific">Cairina moschata</name>
    <name type="common">Muscovy duck</name>
    <dbReference type="NCBI Taxonomy" id="8855"/>
    <lineage>
        <taxon>Eukaryota</taxon>
        <taxon>Metazoa</taxon>
        <taxon>Chordata</taxon>
        <taxon>Craniata</taxon>
        <taxon>Vertebrata</taxon>
        <taxon>Euteleostomi</taxon>
        <taxon>Archelosauria</taxon>
        <taxon>Archosauria</taxon>
        <taxon>Dinosauria</taxon>
        <taxon>Saurischia</taxon>
        <taxon>Theropoda</taxon>
        <taxon>Coelurosauria</taxon>
        <taxon>Aves</taxon>
        <taxon>Neognathae</taxon>
        <taxon>Galloanserae</taxon>
        <taxon>Anseriformes</taxon>
        <taxon>Anatidae</taxon>
        <taxon>Anatinae</taxon>
        <taxon>Cairina</taxon>
    </lineage>
</organism>
<dbReference type="SUPFAM" id="SSF56487">
    <property type="entry name" value="SRCR-like"/>
    <property type="match status" value="1"/>
</dbReference>
<evidence type="ECO:0000256" key="1">
    <source>
        <dbReference type="ARBA" id="ARBA00004613"/>
    </source>
</evidence>
<evidence type="ECO:0000313" key="9">
    <source>
        <dbReference type="Ensembl" id="ENSCMMP00000015441.1"/>
    </source>
</evidence>
<reference evidence="9" key="3">
    <citation type="submission" date="2025-09" db="UniProtKB">
        <authorList>
            <consortium name="Ensembl"/>
        </authorList>
    </citation>
    <scope>IDENTIFICATION</scope>
</reference>
<dbReference type="Gene3D" id="3.10.250.10">
    <property type="entry name" value="SRCR-like domain"/>
    <property type="match status" value="1"/>
</dbReference>
<dbReference type="SMART" id="SM00202">
    <property type="entry name" value="SR"/>
    <property type="match status" value="1"/>
</dbReference>
<dbReference type="PANTHER" id="PTHR19331:SF22">
    <property type="entry name" value="DELETED IN MALIGNANT BRAIN TUMORS 1 PROTEIN"/>
    <property type="match status" value="1"/>
</dbReference>
<dbReference type="Proteomes" id="UP000694556">
    <property type="component" value="Chromosome 6"/>
</dbReference>
<evidence type="ECO:0000256" key="2">
    <source>
        <dbReference type="ARBA" id="ARBA00022525"/>
    </source>
</evidence>
<evidence type="ECO:0000256" key="5">
    <source>
        <dbReference type="ARBA" id="ARBA00023157"/>
    </source>
</evidence>
<dbReference type="InterPro" id="IPR036772">
    <property type="entry name" value="SRCR-like_dom_sf"/>
</dbReference>
<keyword evidence="2" id="KW-0964">Secreted</keyword>
<protein>
    <recommendedName>
        <fullName evidence="8">SRCR domain-containing protein</fullName>
    </recommendedName>
</protein>
<dbReference type="PROSITE" id="PS50287">
    <property type="entry name" value="SRCR_2"/>
    <property type="match status" value="1"/>
</dbReference>
<keyword evidence="3" id="KW-0732">Signal</keyword>
<dbReference type="Ensembl" id="ENSCMMT00000016978.1">
    <property type="protein sequence ID" value="ENSCMMP00000015441.1"/>
    <property type="gene ID" value="ENSCMMG00000009848.1"/>
</dbReference>